<evidence type="ECO:0000313" key="3">
    <source>
        <dbReference type="Proteomes" id="UP000309561"/>
    </source>
</evidence>
<dbReference type="Pfam" id="PF00075">
    <property type="entry name" value="RNase_H"/>
    <property type="match status" value="1"/>
</dbReference>
<sequence>MYVDINKPTLFLFTDASVDPQTKVGYGAYLLLGEFEIEAPLSKLKVRVKRFECTTSSKLELETFLWALQKLPTKNSKVVVYTDCQNIINLKDREEKIKKNHYMTRRGTLIKNHKLYEKFYELTDLYECDFIKVKGHKRSEDKDEIDKYFTLVDRAAREALRK</sequence>
<evidence type="ECO:0000259" key="1">
    <source>
        <dbReference type="PROSITE" id="PS50879"/>
    </source>
</evidence>
<keyword evidence="3" id="KW-1185">Reference proteome</keyword>
<dbReference type="Proteomes" id="UP000309561">
    <property type="component" value="Unassembled WGS sequence"/>
</dbReference>
<accession>A0A4U2Z652</accession>
<organism evidence="2 3">
    <name type="scientific">Sulfurimonas crateris</name>
    <dbReference type="NCBI Taxonomy" id="2574727"/>
    <lineage>
        <taxon>Bacteria</taxon>
        <taxon>Pseudomonadati</taxon>
        <taxon>Campylobacterota</taxon>
        <taxon>Epsilonproteobacteria</taxon>
        <taxon>Campylobacterales</taxon>
        <taxon>Sulfurimonadaceae</taxon>
        <taxon>Sulfurimonas</taxon>
    </lineage>
</organism>
<feature type="domain" description="RNase H type-1" evidence="1">
    <location>
        <begin position="6"/>
        <end position="161"/>
    </location>
</feature>
<dbReference type="EMBL" id="SZPX01000003">
    <property type="protein sequence ID" value="TKI69796.1"/>
    <property type="molecule type" value="Genomic_DNA"/>
</dbReference>
<name>A0A4U2Z652_9BACT</name>
<dbReference type="Gene3D" id="3.30.420.10">
    <property type="entry name" value="Ribonuclease H-like superfamily/Ribonuclease H"/>
    <property type="match status" value="1"/>
</dbReference>
<dbReference type="RefSeq" id="WP_137012561.1">
    <property type="nucleotide sequence ID" value="NZ_SZPX01000003.1"/>
</dbReference>
<evidence type="ECO:0000313" key="2">
    <source>
        <dbReference type="EMBL" id="TKI69796.1"/>
    </source>
</evidence>
<protein>
    <submittedName>
        <fullName evidence="2">Ribonuclease H</fullName>
    </submittedName>
</protein>
<gene>
    <name evidence="2" type="ORF">FCU45_04055</name>
</gene>
<dbReference type="AlphaFoldDB" id="A0A4U2Z652"/>
<proteinExistence type="predicted"/>
<dbReference type="GO" id="GO:0004523">
    <property type="term" value="F:RNA-DNA hybrid ribonuclease activity"/>
    <property type="evidence" value="ECO:0007669"/>
    <property type="project" value="InterPro"/>
</dbReference>
<dbReference type="SUPFAM" id="SSF53098">
    <property type="entry name" value="Ribonuclease H-like"/>
    <property type="match status" value="1"/>
</dbReference>
<reference evidence="2 3" key="1">
    <citation type="submission" date="2019-04" db="EMBL/GenBank/DDBJ databases">
        <title>Sulfurimonas crateris sp. nov. a facultative anaerobic sulfur-oxidizing chemolithautotrophic bacterium isolated from a terrestrial mud vulcano.</title>
        <authorList>
            <person name="Ratnikova N.M."/>
            <person name="Slobodkin A.I."/>
            <person name="Merkel A.Y."/>
            <person name="Novikov A."/>
            <person name="Bonch-Osmolovskaya E.A."/>
            <person name="Slobodkina G.B."/>
        </authorList>
    </citation>
    <scope>NUCLEOTIDE SEQUENCE [LARGE SCALE GENOMIC DNA]</scope>
    <source>
        <strain evidence="2 3">SN118</strain>
    </source>
</reference>
<dbReference type="GO" id="GO:0003676">
    <property type="term" value="F:nucleic acid binding"/>
    <property type="evidence" value="ECO:0007669"/>
    <property type="project" value="InterPro"/>
</dbReference>
<dbReference type="InterPro" id="IPR012337">
    <property type="entry name" value="RNaseH-like_sf"/>
</dbReference>
<dbReference type="PROSITE" id="PS50879">
    <property type="entry name" value="RNASE_H_1"/>
    <property type="match status" value="1"/>
</dbReference>
<comment type="caution">
    <text evidence="2">The sequence shown here is derived from an EMBL/GenBank/DDBJ whole genome shotgun (WGS) entry which is preliminary data.</text>
</comment>
<dbReference type="InterPro" id="IPR036397">
    <property type="entry name" value="RNaseH_sf"/>
</dbReference>
<dbReference type="InterPro" id="IPR002156">
    <property type="entry name" value="RNaseH_domain"/>
</dbReference>
<dbReference type="OrthoDB" id="8546514at2"/>